<dbReference type="Proteomes" id="UP000011704">
    <property type="component" value="Unassembled WGS sequence"/>
</dbReference>
<dbReference type="HOGENOM" id="CLU_1617267_0_0_0"/>
<feature type="signal peptide" evidence="1">
    <location>
        <begin position="1"/>
        <end position="26"/>
    </location>
</feature>
<organism evidence="2 3">
    <name type="scientific">Nitrospina gracilis (strain 3/211)</name>
    <dbReference type="NCBI Taxonomy" id="1266370"/>
    <lineage>
        <taxon>Bacteria</taxon>
        <taxon>Pseudomonadati</taxon>
        <taxon>Nitrospinota/Tectimicrobiota group</taxon>
        <taxon>Nitrospinota</taxon>
        <taxon>Nitrospinia</taxon>
        <taxon>Nitrospinales</taxon>
        <taxon>Nitrospinaceae</taxon>
        <taxon>Nitrospina</taxon>
    </lineage>
</organism>
<comment type="caution">
    <text evidence="2">The sequence shown here is derived from an EMBL/GenBank/DDBJ whole genome shotgun (WGS) entry which is preliminary data.</text>
</comment>
<evidence type="ECO:0000313" key="2">
    <source>
        <dbReference type="EMBL" id="CCQ90375.1"/>
    </source>
</evidence>
<dbReference type="InParanoid" id="M1ZAR4"/>
<evidence type="ECO:0000256" key="1">
    <source>
        <dbReference type="SAM" id="SignalP"/>
    </source>
</evidence>
<sequence>MKMNMKRIFIFSALLFLLTFPVAGSAQDGMLSLIKEGLDPTFSGTTCSGIFEVHRGKDIKHLRGFRLYACQGRYTLTLEGKRGDVVTLFGRSGFGKENGFLVIRKTDDRKVWLIDFETLPEGNWVKRGPIDRSGGLHVYYQPAPNFSQKISSVKWGRWWNGSQPE</sequence>
<protein>
    <submittedName>
        <fullName evidence="2">Uncharacterized protein</fullName>
    </submittedName>
</protein>
<dbReference type="EMBL" id="CAQJ01000031">
    <property type="protein sequence ID" value="CCQ90375.1"/>
    <property type="molecule type" value="Genomic_DNA"/>
</dbReference>
<dbReference type="STRING" id="1266370.NITGR_280091"/>
<dbReference type="AlphaFoldDB" id="M1ZAR4"/>
<proteinExistence type="predicted"/>
<reference evidence="2 3" key="1">
    <citation type="journal article" date="2013" name="Front. Microbiol.">
        <title>The genome of Nitrospina gracilis illuminates the metabolism and evolution of the major marine nitrite oxidizer.</title>
        <authorList>
            <person name="Luecker S."/>
            <person name="Nowka B."/>
            <person name="Rattei T."/>
            <person name="Spieck E."/>
            <person name="and Daims H."/>
        </authorList>
    </citation>
    <scope>NUCLEOTIDE SEQUENCE [LARGE SCALE GENOMIC DNA]</scope>
    <source>
        <strain evidence="2 3">3/211</strain>
    </source>
</reference>
<keyword evidence="3" id="KW-1185">Reference proteome</keyword>
<keyword evidence="1" id="KW-0732">Signal</keyword>
<accession>M1ZAR4</accession>
<name>M1ZAR4_NITG3</name>
<gene>
    <name evidence="2" type="ORF">NITGR_280091</name>
</gene>
<feature type="chain" id="PRO_5004020362" evidence="1">
    <location>
        <begin position="27"/>
        <end position="165"/>
    </location>
</feature>
<evidence type="ECO:0000313" key="3">
    <source>
        <dbReference type="Proteomes" id="UP000011704"/>
    </source>
</evidence>